<feature type="compositionally biased region" description="Basic and acidic residues" evidence="2">
    <location>
        <begin position="150"/>
        <end position="162"/>
    </location>
</feature>
<evidence type="ECO:0000313" key="4">
    <source>
        <dbReference type="EMBL" id="KAL2037720.1"/>
    </source>
</evidence>
<sequence>MPLFSSTMANLKRQSMPPPNIAPLRLDSATMMRGSLEMSPGRSSVQSSNGQSRAHIPSSSVPSTPFLSARPPSPERRAPPPGESNSFLTALAAQERRVLELKEELQKAELELEKLKKQWAAQEAVKKRNEVRHLEQLQPLHTSLVGPHLTNDEEATRVNRGLDRRKRKSSSVRSSQRTVFSGSRHTRTLSLLSPSDSASSSRTSLQSIRPNRHPLETVDDVASSSTAHELISSTDGASTSTSLYKGPPREVLLETGKQLVGDLRHGLWTFFEDLKQVTVGDEAASTSDPRAQSSLPSGSLPKRQAIRQRPTSTKEGPARKVNSLSDVHSLTVTQNPSQPTRKTSISTSADPPTTTTTNSSDSDDDDGWDNWDTPNVKESTPQRKDALYIADPIVSPLTDKSSPRTSVSSLDPTPRSSKPTALGGKQDNIPWPALKKLSPSRLSRTASTLMDEWERSLKASANDITTPLSRETSRDRKED</sequence>
<feature type="domain" description="DUF4048" evidence="3">
    <location>
        <begin position="185"/>
        <end position="346"/>
    </location>
</feature>
<feature type="compositionally biased region" description="Low complexity" evidence="2">
    <location>
        <begin position="343"/>
        <end position="360"/>
    </location>
</feature>
<name>A0ABR3ZX29_9LECA</name>
<feature type="coiled-coil region" evidence="1">
    <location>
        <begin position="91"/>
        <end position="125"/>
    </location>
</feature>
<feature type="compositionally biased region" description="Polar residues" evidence="2">
    <location>
        <begin position="398"/>
        <end position="419"/>
    </location>
</feature>
<feature type="region of interest" description="Disordered" evidence="2">
    <location>
        <begin position="457"/>
        <end position="479"/>
    </location>
</feature>
<evidence type="ECO:0000259" key="3">
    <source>
        <dbReference type="Pfam" id="PF13257"/>
    </source>
</evidence>
<feature type="region of interest" description="Disordered" evidence="2">
    <location>
        <begin position="282"/>
        <end position="445"/>
    </location>
</feature>
<feature type="compositionally biased region" description="Low complexity" evidence="2">
    <location>
        <begin position="189"/>
        <end position="207"/>
    </location>
</feature>
<feature type="region of interest" description="Disordered" evidence="2">
    <location>
        <begin position="1"/>
        <end position="85"/>
    </location>
</feature>
<dbReference type="EMBL" id="JBEFKJ010000037">
    <property type="protein sequence ID" value="KAL2037720.1"/>
    <property type="molecule type" value="Genomic_DNA"/>
</dbReference>
<feature type="compositionally biased region" description="Polar residues" evidence="2">
    <location>
        <begin position="41"/>
        <end position="66"/>
    </location>
</feature>
<reference evidence="4 5" key="1">
    <citation type="submission" date="2024-09" db="EMBL/GenBank/DDBJ databases">
        <title>Rethinking Asexuality: The Enigmatic Case of Functional Sexual Genes in Lepraria (Stereocaulaceae).</title>
        <authorList>
            <person name="Doellman M."/>
            <person name="Sun Y."/>
            <person name="Barcenas-Pena A."/>
            <person name="Lumbsch H.T."/>
            <person name="Grewe F."/>
        </authorList>
    </citation>
    <scope>NUCLEOTIDE SEQUENCE [LARGE SCALE GENOMIC DNA]</scope>
    <source>
        <strain evidence="4 5">Mercado 3170</strain>
    </source>
</reference>
<organism evidence="4 5">
    <name type="scientific">Stereocaulon virgatum</name>
    <dbReference type="NCBI Taxonomy" id="373712"/>
    <lineage>
        <taxon>Eukaryota</taxon>
        <taxon>Fungi</taxon>
        <taxon>Dikarya</taxon>
        <taxon>Ascomycota</taxon>
        <taxon>Pezizomycotina</taxon>
        <taxon>Lecanoromycetes</taxon>
        <taxon>OSLEUM clade</taxon>
        <taxon>Lecanoromycetidae</taxon>
        <taxon>Lecanorales</taxon>
        <taxon>Lecanorineae</taxon>
        <taxon>Stereocaulaceae</taxon>
        <taxon>Stereocaulon</taxon>
    </lineage>
</organism>
<proteinExistence type="predicted"/>
<gene>
    <name evidence="4" type="ORF">N7G274_009445</name>
</gene>
<comment type="caution">
    <text evidence="4">The sequence shown here is derived from an EMBL/GenBank/DDBJ whole genome shotgun (WGS) entry which is preliminary data.</text>
</comment>
<evidence type="ECO:0000256" key="2">
    <source>
        <dbReference type="SAM" id="MobiDB-lite"/>
    </source>
</evidence>
<keyword evidence="1" id="KW-0175">Coiled coil</keyword>
<feature type="compositionally biased region" description="Polar residues" evidence="2">
    <location>
        <begin position="222"/>
        <end position="243"/>
    </location>
</feature>
<keyword evidence="5" id="KW-1185">Reference proteome</keyword>
<feature type="compositionally biased region" description="Polar residues" evidence="2">
    <location>
        <begin position="1"/>
        <end position="13"/>
    </location>
</feature>
<accession>A0ABR3ZX29</accession>
<evidence type="ECO:0000313" key="5">
    <source>
        <dbReference type="Proteomes" id="UP001590950"/>
    </source>
</evidence>
<dbReference type="Pfam" id="PF13257">
    <property type="entry name" value="DUF4048"/>
    <property type="match status" value="1"/>
</dbReference>
<evidence type="ECO:0000256" key="1">
    <source>
        <dbReference type="SAM" id="Coils"/>
    </source>
</evidence>
<feature type="compositionally biased region" description="Polar residues" evidence="2">
    <location>
        <begin position="284"/>
        <end position="297"/>
    </location>
</feature>
<feature type="region of interest" description="Disordered" evidence="2">
    <location>
        <begin position="143"/>
        <end position="244"/>
    </location>
</feature>
<dbReference type="Proteomes" id="UP001590950">
    <property type="component" value="Unassembled WGS sequence"/>
</dbReference>
<protein>
    <recommendedName>
        <fullName evidence="3">DUF4048 domain-containing protein</fullName>
    </recommendedName>
</protein>
<feature type="compositionally biased region" description="Polar residues" evidence="2">
    <location>
        <begin position="322"/>
        <end position="342"/>
    </location>
</feature>
<dbReference type="InterPro" id="IPR025122">
    <property type="entry name" value="DUF4048"/>
</dbReference>